<feature type="domain" description="Fibronectin type-III" evidence="2">
    <location>
        <begin position="1586"/>
        <end position="1674"/>
    </location>
</feature>
<feature type="domain" description="Fibronectin type-III" evidence="2">
    <location>
        <begin position="635"/>
        <end position="720"/>
    </location>
</feature>
<dbReference type="PANTHER" id="PTHR47135:SF3">
    <property type="entry name" value="FIBRONECTIN TYPE-III DOMAIN-CONTAINING PROTEIN"/>
    <property type="match status" value="1"/>
</dbReference>
<gene>
    <name evidence="3" type="primary">FNDC7</name>
</gene>
<reference evidence="3" key="2">
    <citation type="submission" date="2025-08" db="UniProtKB">
        <authorList>
            <consortium name="Ensembl"/>
        </authorList>
    </citation>
    <scope>IDENTIFICATION</scope>
</reference>
<evidence type="ECO:0000313" key="4">
    <source>
        <dbReference type="Proteomes" id="UP000694580"/>
    </source>
</evidence>
<evidence type="ECO:0000259" key="2">
    <source>
        <dbReference type="PROSITE" id="PS50853"/>
    </source>
</evidence>
<feature type="domain" description="Fibronectin type-III" evidence="2">
    <location>
        <begin position="807"/>
        <end position="893"/>
    </location>
</feature>
<name>A0AAY4AQA9_9TELE</name>
<dbReference type="InterPro" id="IPR013783">
    <property type="entry name" value="Ig-like_fold"/>
</dbReference>
<feature type="domain" description="Fibronectin type-III" evidence="2">
    <location>
        <begin position="548"/>
        <end position="634"/>
    </location>
</feature>
<keyword evidence="4" id="KW-1185">Reference proteome</keyword>
<accession>A0AAY4AQA9</accession>
<feature type="signal peptide" evidence="1">
    <location>
        <begin position="1"/>
        <end position="22"/>
    </location>
</feature>
<dbReference type="InterPro" id="IPR036116">
    <property type="entry name" value="FN3_sf"/>
</dbReference>
<reference evidence="3" key="3">
    <citation type="submission" date="2025-09" db="UniProtKB">
        <authorList>
            <consortium name="Ensembl"/>
        </authorList>
    </citation>
    <scope>IDENTIFICATION</scope>
</reference>
<sequence length="2051" mass="212436">MDSLLYPCILLASLSQIQLTLADCSIASISSPSASTLDVIWTSYAGATSYTLDLRLLDVTNVAPVSATVAAPSTEKLIQGLRSGSTYQVTLKVFSSSSVLCSTSKTATTVPASSQITTAKAVSSSSIQFEWSIATGADQYILLLEGPSYNVSNSFTSLKAQINNLQPSTSYKCSVFTSNVAGLGSRSKVKTMLTLIPPPGGVTVTATGSSSARVSWNSVAGVLQYQVNVTDNSAPAIAPVVVKTSSTVYDIRNLLPCSSFTMGVSSVNAYLDPGEPSNVNFKTSAIESPSSISVNYYCTSSMAVVNWLQVFGADSYRATVVDASGAQLSCTSASTSCQITSLPCGKFYFVTVTAVSSNCESNSQLATSFETVPCPPIGLTTYRECASNVIIFSWQGTNNTNYYVATSQGSDGQVAECYTTDTSCYFSNTACGITYQFSVYAVSGLCNSGRSASVNVSTAPCLPQNVKAFTDCSSYSLVTSWDLAPGALYYTVYAQGSRDSLYSCNSTSSSCSIDKVGCGESLSVWVSVSNGDCSDSLLEAVAETVPCTPENLLLVDECNADAVTLTWDPSNGGVFYIAMAVHSSGAMFTCQSTDPSCRIQGLHCGETYDTYVIATNLKCNSSKSKHVIYKTAPCPPSSVEAVRDCDFNQAWIKWQALQTGNYTAVITSKNGETLNCSTISNSCSIPNLRCGQNYSVTVQCKDNRCTSVPSTAVQIQSVPCVPTNISVARRCGDGSADVTWAPSAGGKNYTALAVSNRNSVGCTSNGVLCTITNLFCGQMYNVSVVATDNNCTSQCSQTVSLKTAPCTPLGVGGMVNCSSNTAVLSWLTSPNAVQYFGMAVGSDGHQLSCNVTSTSCPLSGLHCGQNYSFSVSASDGSCVSPASTGYRLVAAPCEPQNVVMVLRCGADAATISWDASIGASRYTVLSQNKGQQTSYQTSNTSIDLSQLTPSDVYNISVLADDGTCNSTSRNSAILKTVPVPPSISAVNFDCVSKNAAVSWTLVPNAVGYLINATSSGGHRVSCSSSTNSCVLTGLQCSQIYSVFATALGSQCSSSPGNSMNVTTAPCTPVGVGGVVNCSSNTAVLSWLTSPNAVQYFGMAVGSDGHQLSCNVTSTSCQLSGLHCGQNYSFSVSASDGSCVSPASTGYRLVAAPCSPLNIITQLFCGNNTLLVGWDPSVAQLSYTASARTGQDAAVTCSTQGTSCRLDNLRCGQKYNVTVTSSRGDCSSASSSAVTVQTAPCIPQNIFGKLDCNSNSLIASWDLAVGARTYLTSLVGPGMYSGLCSTANMSCTFSGLQCASQYRLSVASSDGICNSSYSSTVLLNSAPCEPQNVVTVLRCGADAATISWDASIGASRYTVLSQNKGQQTSYQTSNTSFDLSQLTPSDVYNISVLADDGTCNSTSRNSAILKTVPVPPSISAVNFDCVSKSASVSWTLVPNAVGYLINATSSGGHRVSCSSSTNSCVLTGLQCSQIYSVFATALGSQCSRSPGNSMNVTTAPCTPVGVGGVVNCSSNTAVLSWLTSPNAVQYFGMAVGSDGHQLSCNVTSTSCQLSGLHCGQNYSFSVSASDGSCVSPASTGYRLVAAPCSPLNIITQLFCGNNTILVGWDSSVAQLSYTASARTGQDAAVTCSTQGTSCRLDNLRCGQKYNVTVTSSRGDCSSASSSAVTVQTAPCIPQNIFGKLDCSANSLIASWDLAVGARTYLTSLVGPGMYSGLCSTANMSCTFSGLQCASQYRLSVASSDGICNSSYSSTVLLNSAPCEPQNVVTVLRCGADAATISWDASIGASRYTVLSQNKGQQTSYQTSNTSFDLSQLTPSDVYNISVLADDGTCNSTSRNSAILKTVPVPPSITAVNFDCVSKSASVSWTLVPNAVGYLINATSSGGHRVSCSSSTNSCVLTGLQCSQIYSVFATALGSQCSSSPGNSMNVTTAPCTPVGVGGVVNCSSNTAVLSWLVSSNAVQYFGMAVGSDGHQLSCNVTSTSCQLSGLHCGQNYSFSVSASDGSCVSPASTGYRLVAGTLFSVQCLTADLFYLGSAPRKSRVFLLTANVE</sequence>
<feature type="domain" description="Fibronectin type-III" evidence="2">
    <location>
        <begin position="721"/>
        <end position="806"/>
    </location>
</feature>
<dbReference type="Gene3D" id="2.60.40.10">
    <property type="entry name" value="Immunoglobulins"/>
    <property type="match status" value="20"/>
</dbReference>
<dbReference type="CDD" id="cd00063">
    <property type="entry name" value="FN3"/>
    <property type="match status" value="3"/>
</dbReference>
<evidence type="ECO:0000313" key="3">
    <source>
        <dbReference type="Ensembl" id="ENSDCDP00010011019.1"/>
    </source>
</evidence>
<feature type="domain" description="Fibronectin type-III" evidence="2">
    <location>
        <begin position="112"/>
        <end position="197"/>
    </location>
</feature>
<protein>
    <recommendedName>
        <fullName evidence="2">Fibronectin type-III domain-containing protein</fullName>
    </recommendedName>
</protein>
<feature type="domain" description="Fibronectin type-III" evidence="2">
    <location>
        <begin position="198"/>
        <end position="287"/>
    </location>
</feature>
<dbReference type="SMART" id="SM00060">
    <property type="entry name" value="FN3"/>
    <property type="match status" value="22"/>
</dbReference>
<dbReference type="PANTHER" id="PTHR47135">
    <property type="entry name" value="FIBRONECTIN TYPE III DOMAIN-CONTAINING PROTEIN 7"/>
    <property type="match status" value="1"/>
</dbReference>
<feature type="domain" description="Fibronectin type-III" evidence="2">
    <location>
        <begin position="1845"/>
        <end position="1934"/>
    </location>
</feature>
<feature type="domain" description="Fibronectin type-III" evidence="2">
    <location>
        <begin position="1411"/>
        <end position="1500"/>
    </location>
</feature>
<dbReference type="GeneTree" id="ENSGT00940000157064"/>
<dbReference type="InterPro" id="IPR003961">
    <property type="entry name" value="FN3_dom"/>
</dbReference>
<feature type="domain" description="Fibronectin type-III" evidence="2">
    <location>
        <begin position="977"/>
        <end position="1066"/>
    </location>
</feature>
<feature type="domain" description="Fibronectin type-III" evidence="2">
    <location>
        <begin position="1152"/>
        <end position="1240"/>
    </location>
</feature>
<dbReference type="Proteomes" id="UP000694580">
    <property type="component" value="Chromosome 4"/>
</dbReference>
<feature type="domain" description="Fibronectin type-III" evidence="2">
    <location>
        <begin position="375"/>
        <end position="461"/>
    </location>
</feature>
<proteinExistence type="predicted"/>
<evidence type="ECO:0000256" key="1">
    <source>
        <dbReference type="SAM" id="SignalP"/>
    </source>
</evidence>
<dbReference type="PROSITE" id="PS50853">
    <property type="entry name" value="FN3"/>
    <property type="match status" value="13"/>
</dbReference>
<feature type="chain" id="PRO_5044298199" description="Fibronectin type-III domain-containing protein" evidence="1">
    <location>
        <begin position="23"/>
        <end position="2051"/>
    </location>
</feature>
<organism evidence="3 4">
    <name type="scientific">Denticeps clupeoides</name>
    <name type="common">denticle herring</name>
    <dbReference type="NCBI Taxonomy" id="299321"/>
    <lineage>
        <taxon>Eukaryota</taxon>
        <taxon>Metazoa</taxon>
        <taxon>Chordata</taxon>
        <taxon>Craniata</taxon>
        <taxon>Vertebrata</taxon>
        <taxon>Euteleostomi</taxon>
        <taxon>Actinopterygii</taxon>
        <taxon>Neopterygii</taxon>
        <taxon>Teleostei</taxon>
        <taxon>Clupei</taxon>
        <taxon>Clupeiformes</taxon>
        <taxon>Denticipitoidei</taxon>
        <taxon>Denticipitidae</taxon>
        <taxon>Denticeps</taxon>
    </lineage>
</organism>
<keyword evidence="1" id="KW-0732">Signal</keyword>
<dbReference type="Ensembl" id="ENSDCDT00010011535.1">
    <property type="protein sequence ID" value="ENSDCDP00010011019.1"/>
    <property type="gene ID" value="ENSDCDG00010004866.1"/>
</dbReference>
<reference evidence="3 4" key="1">
    <citation type="submission" date="2020-06" db="EMBL/GenBank/DDBJ databases">
        <authorList>
            <consortium name="Wellcome Sanger Institute Data Sharing"/>
        </authorList>
    </citation>
    <scope>NUCLEOTIDE SEQUENCE [LARGE SCALE GENOMIC DNA]</scope>
</reference>
<feature type="domain" description="Fibronectin type-III" evidence="2">
    <location>
        <begin position="1935"/>
        <end position="2023"/>
    </location>
</feature>
<dbReference type="SUPFAM" id="SSF49265">
    <property type="entry name" value="Fibronectin type III"/>
    <property type="match status" value="13"/>
</dbReference>